<dbReference type="PANTHER" id="PTHR15141">
    <property type="entry name" value="TRANSCRIPTION ELONGATION FACTOR B POLYPEPTIDE 3"/>
    <property type="match status" value="1"/>
</dbReference>
<feature type="non-terminal residue" evidence="4">
    <location>
        <position position="1"/>
    </location>
</feature>
<reference evidence="4 5" key="1">
    <citation type="submission" date="2018-11" db="EMBL/GenBank/DDBJ databases">
        <authorList>
            <consortium name="Pathogen Informatics"/>
        </authorList>
    </citation>
    <scope>NUCLEOTIDE SEQUENCE [LARGE SCALE GENOMIC DNA]</scope>
</reference>
<dbReference type="GO" id="GO:0070449">
    <property type="term" value="C:elongin complex"/>
    <property type="evidence" value="ECO:0007669"/>
    <property type="project" value="InterPro"/>
</dbReference>
<keyword evidence="1" id="KW-0539">Nucleus</keyword>
<dbReference type="InterPro" id="IPR017923">
    <property type="entry name" value="TFIIS_N"/>
</dbReference>
<name>A0A3P7LN11_DIBLA</name>
<dbReference type="Pfam" id="PF08711">
    <property type="entry name" value="Med26"/>
    <property type="match status" value="1"/>
</dbReference>
<dbReference type="PANTHER" id="PTHR15141:SF76">
    <property type="entry name" value="TRANSCRIPTION ELONGATION FACTOR B POLYPEPTIDE 3"/>
    <property type="match status" value="1"/>
</dbReference>
<dbReference type="OrthoDB" id="21513at2759"/>
<dbReference type="Gene3D" id="1.20.930.10">
    <property type="entry name" value="Conserved domain common to transcription factors TFIIS, elongin A, CRSP70"/>
    <property type="match status" value="1"/>
</dbReference>
<comment type="subcellular location">
    <subcellularLocation>
        <location evidence="1">Nucleus</location>
    </subcellularLocation>
</comment>
<dbReference type="Gene3D" id="6.10.250.3180">
    <property type="match status" value="1"/>
</dbReference>
<dbReference type="GO" id="GO:0006368">
    <property type="term" value="P:transcription elongation by RNA polymerase II"/>
    <property type="evidence" value="ECO:0007669"/>
    <property type="project" value="InterPro"/>
</dbReference>
<feature type="compositionally biased region" description="Polar residues" evidence="2">
    <location>
        <begin position="140"/>
        <end position="151"/>
    </location>
</feature>
<accession>A0A3P7LN11</accession>
<feature type="domain" description="TFIIS N-terminal" evidence="3">
    <location>
        <begin position="1"/>
        <end position="55"/>
    </location>
</feature>
<dbReference type="PROSITE" id="PS51319">
    <property type="entry name" value="TFIIS_N"/>
    <property type="match status" value="1"/>
</dbReference>
<dbReference type="InterPro" id="IPR051870">
    <property type="entry name" value="Elongin-A_domain"/>
</dbReference>
<proteinExistence type="predicted"/>
<evidence type="ECO:0000313" key="5">
    <source>
        <dbReference type="Proteomes" id="UP000281553"/>
    </source>
</evidence>
<evidence type="ECO:0000313" key="4">
    <source>
        <dbReference type="EMBL" id="VDN11328.1"/>
    </source>
</evidence>
<dbReference type="Proteomes" id="UP000281553">
    <property type="component" value="Unassembled WGS sequence"/>
</dbReference>
<dbReference type="EMBL" id="UYRU01051214">
    <property type="protein sequence ID" value="VDN11328.1"/>
    <property type="molecule type" value="Genomic_DNA"/>
</dbReference>
<dbReference type="AlphaFoldDB" id="A0A3P7LN11"/>
<keyword evidence="5" id="KW-1185">Reference proteome</keyword>
<feature type="compositionally biased region" description="Basic and acidic residues" evidence="2">
    <location>
        <begin position="79"/>
        <end position="102"/>
    </location>
</feature>
<evidence type="ECO:0000256" key="2">
    <source>
        <dbReference type="SAM" id="MobiDB-lite"/>
    </source>
</evidence>
<evidence type="ECO:0000259" key="3">
    <source>
        <dbReference type="PROSITE" id="PS51319"/>
    </source>
</evidence>
<evidence type="ECO:0000256" key="1">
    <source>
        <dbReference type="PROSITE-ProRule" id="PRU00649"/>
    </source>
</evidence>
<gene>
    <name evidence="4" type="ORF">DILT_LOCUS7159</name>
</gene>
<protein>
    <recommendedName>
        <fullName evidence="3">TFIIS N-terminal domain-containing protein</fullName>
    </recommendedName>
</protein>
<organism evidence="4 5">
    <name type="scientific">Dibothriocephalus latus</name>
    <name type="common">Fish tapeworm</name>
    <name type="synonym">Diphyllobothrium latum</name>
    <dbReference type="NCBI Taxonomy" id="60516"/>
    <lineage>
        <taxon>Eukaryota</taxon>
        <taxon>Metazoa</taxon>
        <taxon>Spiralia</taxon>
        <taxon>Lophotrochozoa</taxon>
        <taxon>Platyhelminthes</taxon>
        <taxon>Cestoda</taxon>
        <taxon>Eucestoda</taxon>
        <taxon>Diphyllobothriidea</taxon>
        <taxon>Diphyllobothriidae</taxon>
        <taxon>Dibothriocephalus</taxon>
    </lineage>
</organism>
<dbReference type="InterPro" id="IPR010684">
    <property type="entry name" value="RNA_pol_II_trans_fac_SIII_A"/>
</dbReference>
<dbReference type="SUPFAM" id="SSF47676">
    <property type="entry name" value="Conserved domain common to transcription factors TFIIS, elongin A, CRSP70"/>
    <property type="match status" value="1"/>
</dbReference>
<feature type="region of interest" description="Disordered" evidence="2">
    <location>
        <begin position="69"/>
        <end position="162"/>
    </location>
</feature>
<dbReference type="Pfam" id="PF06881">
    <property type="entry name" value="Elongin_A"/>
    <property type="match status" value="1"/>
</dbReference>
<sequence length="364" mass="41025">KLKVLGTLNEVALTLSELSRSGVGRAVRRLKGEPGELGKAARNLLLKWKSLLDEHIKREDIVIESSVHKNRTNPTVDQSGDREPQEITPKKRPKLEKSDKPASDIAGKSADRAHTHLPHNSSADSSARQKHKSKKKPNTEVPTTPPRSNALPTGGCEPLSLDSSSGISFEESLLMSSTEQAVEDRCHAKRIYKGDEDTDDDDGNLKFKSKQVMWAPRAKKPNKHLESGDESALLSPTVYEPQSLVDLCLGVIEKNISLVDHVGLVPFELFSRVLTKASPEDLARIEKHNPQFDGLTDDFWRRHVLRDFPEYKNLTPRYKETWSNMYSRLAAERSKRLDHFIHRSASKLKAERESKRQSVNALYF</sequence>
<dbReference type="InterPro" id="IPR035441">
    <property type="entry name" value="TFIIS/LEDGF_dom_sf"/>
</dbReference>